<organism evidence="5 6">
    <name type="scientific">Brevundimonas bullata</name>
    <dbReference type="NCBI Taxonomy" id="13160"/>
    <lineage>
        <taxon>Bacteria</taxon>
        <taxon>Pseudomonadati</taxon>
        <taxon>Pseudomonadota</taxon>
        <taxon>Alphaproteobacteria</taxon>
        <taxon>Caulobacterales</taxon>
        <taxon>Caulobacteraceae</taxon>
        <taxon>Brevundimonas</taxon>
    </lineage>
</organism>
<dbReference type="PANTHER" id="PTHR12117:SF0">
    <property type="entry name" value="PROLYL 3-HYDROXYLASE OGFOD1"/>
    <property type="match status" value="1"/>
</dbReference>
<feature type="domain" description="Prolyl 4-hydroxylase alpha subunit" evidence="4">
    <location>
        <begin position="67"/>
        <end position="245"/>
    </location>
</feature>
<dbReference type="GO" id="GO:0005506">
    <property type="term" value="F:iron ion binding"/>
    <property type="evidence" value="ECO:0007669"/>
    <property type="project" value="InterPro"/>
</dbReference>
<keyword evidence="2" id="KW-0223">Dioxygenase</keyword>
<dbReference type="AlphaFoldDB" id="A0A7W7IQR2"/>
<evidence type="ECO:0000256" key="2">
    <source>
        <dbReference type="ARBA" id="ARBA00022964"/>
    </source>
</evidence>
<evidence type="ECO:0000256" key="1">
    <source>
        <dbReference type="ARBA" id="ARBA00001961"/>
    </source>
</evidence>
<dbReference type="GO" id="GO:0006449">
    <property type="term" value="P:regulation of translational termination"/>
    <property type="evidence" value="ECO:0007669"/>
    <property type="project" value="TreeGrafter"/>
</dbReference>
<dbReference type="Proteomes" id="UP000539957">
    <property type="component" value="Unassembled WGS sequence"/>
</dbReference>
<dbReference type="GO" id="GO:0005737">
    <property type="term" value="C:cytoplasm"/>
    <property type="evidence" value="ECO:0007669"/>
    <property type="project" value="TreeGrafter"/>
</dbReference>
<name>A0A7W7IQR2_9CAUL</name>
<evidence type="ECO:0000256" key="3">
    <source>
        <dbReference type="ARBA" id="ARBA00023002"/>
    </source>
</evidence>
<evidence type="ECO:0000313" key="5">
    <source>
        <dbReference type="EMBL" id="MBB4798583.1"/>
    </source>
</evidence>
<gene>
    <name evidence="5" type="ORF">HNP32_002327</name>
</gene>
<dbReference type="InterPro" id="IPR039558">
    <property type="entry name" value="TPA1/OFD1_N"/>
</dbReference>
<dbReference type="Pfam" id="PF13661">
    <property type="entry name" value="2OG-FeII_Oxy_4"/>
    <property type="match status" value="1"/>
</dbReference>
<evidence type="ECO:0000259" key="4">
    <source>
        <dbReference type="SMART" id="SM00702"/>
    </source>
</evidence>
<evidence type="ECO:0000313" key="6">
    <source>
        <dbReference type="Proteomes" id="UP000539957"/>
    </source>
</evidence>
<accession>A0A7W7IQR2</accession>
<sequence>MMAKLPGDTGLTLNPDLDWEALAKTYAETGRLQIPAILAPENAEWLANALETRTPWSFAYWGDDQQPHYLPLPSVKAMPAAALQDLMKSLMDRSGEQYGFAYMNYRMITAYIAGQEPDHPLHRLTEFLNSPSFLDFACTIVGEPGVRKVDGQATLFRPGDFLCRHDDSSIPGVERIAAYTLGFTRRWRSDWGGQLAFHDDHGDVAQALVPRWNTLTLFKVPTSHSVIPVAPYAQAPRISVVGWLRKDA</sequence>
<dbReference type="PANTHER" id="PTHR12117">
    <property type="entry name" value="HISTONE ACETYLTRANSFERASE COMPLEX"/>
    <property type="match status" value="1"/>
</dbReference>
<dbReference type="EMBL" id="JACHKY010000003">
    <property type="protein sequence ID" value="MBB4798583.1"/>
    <property type="molecule type" value="Genomic_DNA"/>
</dbReference>
<dbReference type="GO" id="GO:0031418">
    <property type="term" value="F:L-ascorbic acid binding"/>
    <property type="evidence" value="ECO:0007669"/>
    <property type="project" value="InterPro"/>
</dbReference>
<dbReference type="InterPro" id="IPR051842">
    <property type="entry name" value="uS12_prolyl_hydroxylase"/>
</dbReference>
<dbReference type="InterPro" id="IPR006620">
    <property type="entry name" value="Pro_4_hyd_alph"/>
</dbReference>
<keyword evidence="3" id="KW-0560">Oxidoreductase</keyword>
<dbReference type="SMART" id="SM00702">
    <property type="entry name" value="P4Hc"/>
    <property type="match status" value="1"/>
</dbReference>
<proteinExistence type="predicted"/>
<comment type="cofactor">
    <cofactor evidence="1">
        <name>L-ascorbate</name>
        <dbReference type="ChEBI" id="CHEBI:38290"/>
    </cofactor>
</comment>
<dbReference type="GO" id="GO:0031543">
    <property type="term" value="F:peptidyl-proline dioxygenase activity"/>
    <property type="evidence" value="ECO:0007669"/>
    <property type="project" value="TreeGrafter"/>
</dbReference>
<protein>
    <submittedName>
        <fullName evidence="5">SM-20-related protein</fullName>
    </submittedName>
</protein>
<keyword evidence="6" id="KW-1185">Reference proteome</keyword>
<reference evidence="5 6" key="1">
    <citation type="submission" date="2020-08" db="EMBL/GenBank/DDBJ databases">
        <title>Functional genomics of gut bacteria from endangered species of beetles.</title>
        <authorList>
            <person name="Carlos-Shanley C."/>
        </authorList>
    </citation>
    <scope>NUCLEOTIDE SEQUENCE [LARGE SCALE GENOMIC DNA]</scope>
    <source>
        <strain evidence="5 6">S00123</strain>
    </source>
</reference>
<comment type="caution">
    <text evidence="5">The sequence shown here is derived from an EMBL/GenBank/DDBJ whole genome shotgun (WGS) entry which is preliminary data.</text>
</comment>
<dbReference type="Gene3D" id="2.60.120.620">
    <property type="entry name" value="q2cbj1_9rhob like domain"/>
    <property type="match status" value="1"/>
</dbReference>